<reference evidence="2 3" key="1">
    <citation type="submission" date="2014-02" db="EMBL/GenBank/DDBJ databases">
        <title>Genome Sequence of an Hyperthermophilic Archaeon, Thermococcus nautili 30-1, producing viral vesicles.</title>
        <authorList>
            <person name="Oberto J."/>
            <person name="Gaudin M."/>
            <person name="Cossu M."/>
            <person name="Gorlas A."/>
            <person name="Slesarev A."/>
            <person name="Marguet E."/>
            <person name="Forterre P."/>
        </authorList>
    </citation>
    <scope>NUCLEOTIDE SEQUENCE [LARGE SCALE GENOMIC DNA]</scope>
    <source>
        <strain evidence="2 3">30-1</strain>
    </source>
</reference>
<dbReference type="RefSeq" id="WP_042689755.1">
    <property type="nucleotide sequence ID" value="NZ_CP007264.1"/>
</dbReference>
<sequence>MEDIEKIFTKLPPEARKELLDYAEFLLAKYGARKRKGFSFTWAGKLKDVKMTSVELQHRALEWRSDVSD</sequence>
<dbReference type="Proteomes" id="UP000019434">
    <property type="component" value="Chromosome"/>
</dbReference>
<dbReference type="EMBL" id="CP007264">
    <property type="protein sequence ID" value="AHL22204.1"/>
    <property type="molecule type" value="Genomic_DNA"/>
</dbReference>
<protein>
    <recommendedName>
        <fullName evidence="1">DUF2281 domain-containing protein</fullName>
    </recommendedName>
</protein>
<dbReference type="Pfam" id="PF10047">
    <property type="entry name" value="DUF2281"/>
    <property type="match status" value="1"/>
</dbReference>
<accession>W8PJE1</accession>
<dbReference type="STRING" id="195522.BD01_0580"/>
<dbReference type="GeneID" id="82171728"/>
<dbReference type="eggNOG" id="arCOG03885">
    <property type="taxonomic scope" value="Archaea"/>
</dbReference>
<dbReference type="KEGG" id="tnu:BD01_0580"/>
<dbReference type="AlphaFoldDB" id="W8PJE1"/>
<name>W8PJE1_9EURY</name>
<feature type="domain" description="DUF2281" evidence="1">
    <location>
        <begin position="4"/>
        <end position="59"/>
    </location>
</feature>
<dbReference type="HOGENOM" id="CLU_193462_0_0_2"/>
<dbReference type="InterPro" id="IPR018739">
    <property type="entry name" value="DUF2281"/>
</dbReference>
<proteinExistence type="predicted"/>
<evidence type="ECO:0000313" key="2">
    <source>
        <dbReference type="EMBL" id="AHL22204.1"/>
    </source>
</evidence>
<organism evidence="2 3">
    <name type="scientific">Thermococcus nautili</name>
    <dbReference type="NCBI Taxonomy" id="195522"/>
    <lineage>
        <taxon>Archaea</taxon>
        <taxon>Methanobacteriati</taxon>
        <taxon>Methanobacteriota</taxon>
        <taxon>Thermococci</taxon>
        <taxon>Thermococcales</taxon>
        <taxon>Thermococcaceae</taxon>
        <taxon>Thermococcus</taxon>
    </lineage>
</organism>
<keyword evidence="3" id="KW-1185">Reference proteome</keyword>
<dbReference type="OrthoDB" id="87296at2157"/>
<gene>
    <name evidence="2" type="ORF">BD01_0580</name>
</gene>
<evidence type="ECO:0000313" key="3">
    <source>
        <dbReference type="Proteomes" id="UP000019434"/>
    </source>
</evidence>
<evidence type="ECO:0000259" key="1">
    <source>
        <dbReference type="Pfam" id="PF10047"/>
    </source>
</evidence>